<dbReference type="InterPro" id="IPR005294">
    <property type="entry name" value="ATP_synth_F1_asu"/>
</dbReference>
<keyword evidence="3 11" id="KW-0813">Transport</keyword>
<dbReference type="Pfam" id="PF00306">
    <property type="entry name" value="ATP-synt_ab_C"/>
    <property type="match status" value="1"/>
</dbReference>
<reference evidence="15 16" key="1">
    <citation type="submission" date="2020-02" db="EMBL/GenBank/DDBJ databases">
        <authorList>
            <person name="Zheng R.K."/>
            <person name="Sun C.M."/>
        </authorList>
    </citation>
    <scope>NUCLEOTIDE SEQUENCE [LARGE SCALE GENOMIC DNA]</scope>
    <source>
        <strain evidence="16">rifampicinis</strain>
    </source>
</reference>
<evidence type="ECO:0000256" key="8">
    <source>
        <dbReference type="ARBA" id="ARBA00023136"/>
    </source>
</evidence>
<keyword evidence="5 11" id="KW-0067">ATP-binding</keyword>
<keyword evidence="11" id="KW-1003">Cell membrane</keyword>
<evidence type="ECO:0000313" key="15">
    <source>
        <dbReference type="EMBL" id="QPC81474.1"/>
    </source>
</evidence>
<feature type="binding site" evidence="11">
    <location>
        <begin position="166"/>
        <end position="173"/>
    </location>
    <ligand>
        <name>ATP</name>
        <dbReference type="ChEBI" id="CHEBI:30616"/>
    </ligand>
</feature>
<dbReference type="SUPFAM" id="SSF50615">
    <property type="entry name" value="N-terminal domain of alpha and beta subunits of F1 ATP synthase"/>
    <property type="match status" value="1"/>
</dbReference>
<dbReference type="CDD" id="cd18116">
    <property type="entry name" value="ATP-synt_F1_alpha_N"/>
    <property type="match status" value="1"/>
</dbReference>
<dbReference type="Pfam" id="PF02874">
    <property type="entry name" value="ATP-synt_ab_N"/>
    <property type="match status" value="1"/>
</dbReference>
<keyword evidence="16" id="KW-1185">Reference proteome</keyword>
<dbReference type="KEGG" id="pmet:G4Y79_17500"/>
<dbReference type="GO" id="GO:0005886">
    <property type="term" value="C:plasma membrane"/>
    <property type="evidence" value="ECO:0007669"/>
    <property type="project" value="UniProtKB-SubCell"/>
</dbReference>
<evidence type="ECO:0000256" key="4">
    <source>
        <dbReference type="ARBA" id="ARBA00022741"/>
    </source>
</evidence>
<dbReference type="InterPro" id="IPR027417">
    <property type="entry name" value="P-loop_NTPase"/>
</dbReference>
<keyword evidence="6 11" id="KW-1278">Translocase</keyword>
<dbReference type="AlphaFoldDB" id="A0A7S8E6X3"/>
<name>A0A7S8E6X3_9CHLR</name>
<comment type="function">
    <text evidence="11">Produces ATP from ADP in the presence of a proton gradient across the membrane. The alpha chain is a regulatory subunit.</text>
</comment>
<accession>A0A7S8E6X3</accession>
<dbReference type="InterPro" id="IPR020003">
    <property type="entry name" value="ATPase_a/bsu_AS"/>
</dbReference>
<sequence length="500" mass="54135">MAENIYDSILKQIEGFTPSVDAVEVGYVEEVGDGIARVSGLKNVRYNELVRFENGTIGTAFNLESDNVGVIIMGDYGAIQEGDTVSPVGRIASVPVGEGLVGRVVDALGNPIDGKGPIAAEEFYNIERIAPGVMERKGVDRPVQTGILAIDAMIPIGRGQRELIIGDRQTGKTAVALDTIVNQKGQDMYCIYVAVGKRRGEVARIVATLEEEGAMEYTTIVMASASDAAALQYIAPYSGCAIGEWFMENGKDALVIYDDLSKHASAYRQVSLLLRRPPGREAYPGDVFYLHSRLLERAAQLSDARGGGSLTALPIIETLLGDVSAFVPTNVISITDGQIYLESELFYSGQRPALNTGISVSRVGGSAQTTAMNKTAGGLRLQMAQFRSLAAFAQFGSNLDRDTQRQLDRGLRLNELFKQAQYQTLSVEEQIILIYAGTSGLLDEVPVDRMSAFKADFLRALRGQYSDVAQTVADNTDKRLSDELSSRIGETVKAFLETWS</sequence>
<evidence type="ECO:0000256" key="3">
    <source>
        <dbReference type="ARBA" id="ARBA00022448"/>
    </source>
</evidence>
<keyword evidence="9 11" id="KW-0139">CF(1)</keyword>
<dbReference type="NCBIfam" id="NF009884">
    <property type="entry name" value="PRK13343.1"/>
    <property type="match status" value="1"/>
</dbReference>
<dbReference type="SUPFAM" id="SSF47917">
    <property type="entry name" value="C-terminal domain of alpha and beta subunits of F1 ATP synthase"/>
    <property type="match status" value="1"/>
</dbReference>
<dbReference type="CDD" id="cd18113">
    <property type="entry name" value="ATP-synt_F1_alpha_C"/>
    <property type="match status" value="1"/>
</dbReference>
<dbReference type="InterPro" id="IPR033732">
    <property type="entry name" value="ATP_synth_F1_a_nt-bd_dom"/>
</dbReference>
<dbReference type="EC" id="7.1.2.2" evidence="11"/>
<evidence type="ECO:0000259" key="13">
    <source>
        <dbReference type="Pfam" id="PF00306"/>
    </source>
</evidence>
<dbReference type="Gene3D" id="1.20.150.20">
    <property type="entry name" value="ATP synthase alpha/beta chain, C-terminal domain"/>
    <property type="match status" value="1"/>
</dbReference>
<dbReference type="GO" id="GO:0005524">
    <property type="term" value="F:ATP binding"/>
    <property type="evidence" value="ECO:0007669"/>
    <property type="project" value="UniProtKB-UniRule"/>
</dbReference>
<feature type="domain" description="ATPase F1/V1/A1 complex alpha/beta subunit N-terminal" evidence="14">
    <location>
        <begin position="24"/>
        <end position="89"/>
    </location>
</feature>
<keyword evidence="10 11" id="KW-0066">ATP synthesis</keyword>
<keyword evidence="4 11" id="KW-0547">Nucleotide-binding</keyword>
<feature type="domain" description="ATP synthase alpha subunit C-terminal" evidence="13">
    <location>
        <begin position="368"/>
        <end position="495"/>
    </location>
</feature>
<protein>
    <recommendedName>
        <fullName evidence="11">ATP synthase subunit alpha</fullName>
        <ecNumber evidence="11">7.1.2.2</ecNumber>
    </recommendedName>
    <alternativeName>
        <fullName evidence="11">ATP synthase F1 sector subunit alpha</fullName>
    </alternativeName>
    <alternativeName>
        <fullName evidence="11">F-ATPase subunit alpha</fullName>
    </alternativeName>
</protein>
<dbReference type="InterPro" id="IPR000194">
    <property type="entry name" value="ATPase_F1/V1/A1_a/bsu_nucl-bd"/>
</dbReference>
<evidence type="ECO:0000256" key="5">
    <source>
        <dbReference type="ARBA" id="ARBA00022840"/>
    </source>
</evidence>
<dbReference type="CDD" id="cd01132">
    <property type="entry name" value="F1-ATPase_alpha_CD"/>
    <property type="match status" value="1"/>
</dbReference>
<evidence type="ECO:0000259" key="12">
    <source>
        <dbReference type="Pfam" id="PF00006"/>
    </source>
</evidence>
<dbReference type="InterPro" id="IPR036121">
    <property type="entry name" value="ATPase_F1/V1/A1_a/bsu_N_sf"/>
</dbReference>
<keyword evidence="7 11" id="KW-0406">Ion transport</keyword>
<organism evidence="15 16">
    <name type="scientific">Phototrophicus methaneseepsis</name>
    <dbReference type="NCBI Taxonomy" id="2710758"/>
    <lineage>
        <taxon>Bacteria</taxon>
        <taxon>Bacillati</taxon>
        <taxon>Chloroflexota</taxon>
        <taxon>Candidatus Thermofontia</taxon>
        <taxon>Phototrophicales</taxon>
        <taxon>Phototrophicaceae</taxon>
        <taxon>Phototrophicus</taxon>
    </lineage>
</organism>
<comment type="subcellular location">
    <subcellularLocation>
        <location evidence="11">Cell membrane</location>
        <topology evidence="11">Peripheral membrane protein</topology>
    </subcellularLocation>
    <subcellularLocation>
        <location evidence="1">Membrane</location>
    </subcellularLocation>
</comment>
<dbReference type="InterPro" id="IPR023366">
    <property type="entry name" value="ATP_synth_asu-like_sf"/>
</dbReference>
<evidence type="ECO:0000256" key="9">
    <source>
        <dbReference type="ARBA" id="ARBA00023196"/>
    </source>
</evidence>
<evidence type="ECO:0000256" key="1">
    <source>
        <dbReference type="ARBA" id="ARBA00004370"/>
    </source>
</evidence>
<evidence type="ECO:0000259" key="14">
    <source>
        <dbReference type="Pfam" id="PF02874"/>
    </source>
</evidence>
<dbReference type="PROSITE" id="PS00152">
    <property type="entry name" value="ATPASE_ALPHA_BETA"/>
    <property type="match status" value="1"/>
</dbReference>
<comment type="similarity">
    <text evidence="2 11">Belongs to the ATPase alpha/beta chains family.</text>
</comment>
<dbReference type="PANTHER" id="PTHR48082:SF2">
    <property type="entry name" value="ATP SYNTHASE SUBUNIT ALPHA, MITOCHONDRIAL"/>
    <property type="match status" value="1"/>
</dbReference>
<dbReference type="FunFam" id="3.40.50.300:FF:000002">
    <property type="entry name" value="ATP synthase subunit alpha"/>
    <property type="match status" value="1"/>
</dbReference>
<dbReference type="Gene3D" id="2.40.30.20">
    <property type="match status" value="1"/>
</dbReference>
<dbReference type="GO" id="GO:0046933">
    <property type="term" value="F:proton-transporting ATP synthase activity, rotational mechanism"/>
    <property type="evidence" value="ECO:0007669"/>
    <property type="project" value="UniProtKB-UniRule"/>
</dbReference>
<dbReference type="HAMAP" id="MF_01346">
    <property type="entry name" value="ATP_synth_alpha_bact"/>
    <property type="match status" value="1"/>
</dbReference>
<dbReference type="Proteomes" id="UP000594468">
    <property type="component" value="Chromosome"/>
</dbReference>
<dbReference type="RefSeq" id="WP_195169547.1">
    <property type="nucleotide sequence ID" value="NZ_CP062983.1"/>
</dbReference>
<dbReference type="Pfam" id="PF00006">
    <property type="entry name" value="ATP-synt_ab"/>
    <property type="match status" value="1"/>
</dbReference>
<evidence type="ECO:0000256" key="6">
    <source>
        <dbReference type="ARBA" id="ARBA00022967"/>
    </source>
</evidence>
<dbReference type="GO" id="GO:0045259">
    <property type="term" value="C:proton-transporting ATP synthase complex"/>
    <property type="evidence" value="ECO:0007669"/>
    <property type="project" value="UniProtKB-KW"/>
</dbReference>
<evidence type="ECO:0000256" key="11">
    <source>
        <dbReference type="HAMAP-Rule" id="MF_01346"/>
    </source>
</evidence>
<dbReference type="InterPro" id="IPR038376">
    <property type="entry name" value="ATP_synth_asu_C_sf"/>
</dbReference>
<feature type="site" description="Required for activity" evidence="11">
    <location>
        <position position="359"/>
    </location>
</feature>
<proteinExistence type="inferred from homology"/>
<dbReference type="GO" id="GO:0043531">
    <property type="term" value="F:ADP binding"/>
    <property type="evidence" value="ECO:0007669"/>
    <property type="project" value="TreeGrafter"/>
</dbReference>
<comment type="catalytic activity">
    <reaction evidence="11">
        <text>ATP + H2O + 4 H(+)(in) = ADP + phosphate + 5 H(+)(out)</text>
        <dbReference type="Rhea" id="RHEA:57720"/>
        <dbReference type="ChEBI" id="CHEBI:15377"/>
        <dbReference type="ChEBI" id="CHEBI:15378"/>
        <dbReference type="ChEBI" id="CHEBI:30616"/>
        <dbReference type="ChEBI" id="CHEBI:43474"/>
        <dbReference type="ChEBI" id="CHEBI:456216"/>
        <dbReference type="EC" id="7.1.2.2"/>
    </reaction>
</comment>
<dbReference type="NCBIfam" id="TIGR00962">
    <property type="entry name" value="atpA"/>
    <property type="match status" value="1"/>
</dbReference>
<feature type="domain" description="ATPase F1/V1/A1 complex alpha/beta subunit nucleotide-binding" evidence="12">
    <location>
        <begin position="146"/>
        <end position="361"/>
    </location>
</feature>
<keyword evidence="8 11" id="KW-0472">Membrane</keyword>
<dbReference type="PANTHER" id="PTHR48082">
    <property type="entry name" value="ATP SYNTHASE SUBUNIT ALPHA, MITOCHONDRIAL"/>
    <property type="match status" value="1"/>
</dbReference>
<dbReference type="Gene3D" id="3.40.50.300">
    <property type="entry name" value="P-loop containing nucleotide triphosphate hydrolases"/>
    <property type="match status" value="1"/>
</dbReference>
<evidence type="ECO:0000256" key="2">
    <source>
        <dbReference type="ARBA" id="ARBA00008936"/>
    </source>
</evidence>
<evidence type="ECO:0000313" key="16">
    <source>
        <dbReference type="Proteomes" id="UP000594468"/>
    </source>
</evidence>
<evidence type="ECO:0000256" key="10">
    <source>
        <dbReference type="ARBA" id="ARBA00023310"/>
    </source>
</evidence>
<dbReference type="InterPro" id="IPR000793">
    <property type="entry name" value="ATP_synth_asu_C"/>
</dbReference>
<dbReference type="SUPFAM" id="SSF52540">
    <property type="entry name" value="P-loop containing nucleoside triphosphate hydrolases"/>
    <property type="match status" value="1"/>
</dbReference>
<keyword evidence="11" id="KW-0375">Hydrogen ion transport</keyword>
<dbReference type="InterPro" id="IPR004100">
    <property type="entry name" value="ATPase_F1/V1/A1_a/bsu_N"/>
</dbReference>
<dbReference type="EMBL" id="CP062983">
    <property type="protein sequence ID" value="QPC81474.1"/>
    <property type="molecule type" value="Genomic_DNA"/>
</dbReference>
<gene>
    <name evidence="11" type="primary">atpA</name>
    <name evidence="15" type="ORF">G4Y79_17500</name>
</gene>
<evidence type="ECO:0000256" key="7">
    <source>
        <dbReference type="ARBA" id="ARBA00023065"/>
    </source>
</evidence>
<dbReference type="FunFam" id="1.20.150.20:FF:000001">
    <property type="entry name" value="ATP synthase subunit alpha"/>
    <property type="match status" value="1"/>
</dbReference>